<evidence type="ECO:0000256" key="11">
    <source>
        <dbReference type="ARBA" id="ARBA00023136"/>
    </source>
</evidence>
<dbReference type="EMBL" id="OIVN01000690">
    <property type="protein sequence ID" value="SPC84116.1"/>
    <property type="molecule type" value="Genomic_DNA"/>
</dbReference>
<dbReference type="SUPFAM" id="SSF56784">
    <property type="entry name" value="HAD-like"/>
    <property type="match status" value="1"/>
</dbReference>
<accession>A0A2N9EZF8</accession>
<evidence type="ECO:0000256" key="8">
    <source>
        <dbReference type="ARBA" id="ARBA00022989"/>
    </source>
</evidence>
<keyword evidence="9" id="KW-0811">Translocation</keyword>
<evidence type="ECO:0000256" key="9">
    <source>
        <dbReference type="ARBA" id="ARBA00023010"/>
    </source>
</evidence>
<dbReference type="SMART" id="SM00577">
    <property type="entry name" value="CPDc"/>
    <property type="match status" value="1"/>
</dbReference>
<dbReference type="InterPro" id="IPR023214">
    <property type="entry name" value="HAD_sf"/>
</dbReference>
<dbReference type="FunFam" id="3.40.50.1000:FF:000019">
    <property type="entry name" value="Mitochondrial import inner membrane translocase subunit TIM50"/>
    <property type="match status" value="1"/>
</dbReference>
<evidence type="ECO:0000256" key="1">
    <source>
        <dbReference type="ARBA" id="ARBA00004434"/>
    </source>
</evidence>
<evidence type="ECO:0000256" key="13">
    <source>
        <dbReference type="SAM" id="MobiDB-lite"/>
    </source>
</evidence>
<dbReference type="PANTHER" id="PTHR12210">
    <property type="entry name" value="DULLARD PROTEIN PHOSPHATASE"/>
    <property type="match status" value="1"/>
</dbReference>
<evidence type="ECO:0000256" key="4">
    <source>
        <dbReference type="ARBA" id="ARBA00022692"/>
    </source>
</evidence>
<evidence type="ECO:0000256" key="10">
    <source>
        <dbReference type="ARBA" id="ARBA00023128"/>
    </source>
</evidence>
<keyword evidence="8" id="KW-1133">Transmembrane helix</keyword>
<evidence type="ECO:0000256" key="12">
    <source>
        <dbReference type="SAM" id="Coils"/>
    </source>
</evidence>
<keyword evidence="10" id="KW-0496">Mitochondrion</keyword>
<feature type="region of interest" description="Disordered" evidence="13">
    <location>
        <begin position="743"/>
        <end position="772"/>
    </location>
</feature>
<evidence type="ECO:0000313" key="15">
    <source>
        <dbReference type="EMBL" id="SPC84116.1"/>
    </source>
</evidence>
<feature type="coiled-coil region" evidence="12">
    <location>
        <begin position="671"/>
        <end position="740"/>
    </location>
</feature>
<sequence>MSSAILRSRLASGLSKRCYRRLLSSDVVSGTPKEPLAPSSATIASATSSTSTTSSSSAPNANGNAGDSAGAIADQAPSGGSNSKGWRFLKYSLVGALIGATATAGYATYAYTTDEIDEKTKALRASANVPMTEDSPAVEKFQGFLYSAAMTEPYAEKLLPDLLREEQHIFTLVLDLQETLIHYDWTREKGWQTFKRPGVDAFLEHLAQFFEIVVYSDEQNMFVDPVVERLNTKGCIRYKLCRAATKYKNGKHYRDLSKLNRDPAKVLYLSGHALENCLQQENAVPIKPWKKDDANDTALLDFIPFLEVIARTGPADVRKVLESYKGCDIPTEYIRRTKDYQSLVPALLELHQLGGSHFEALMHRILGRIFQCHKGNRVECPVTGIVMPGERSISDVSFIVLASTSFLLSCLLLCSLCSYYPRLTIALEPDPQSSLQPRPREMVFLWSPVPLSGPCPRDGKPEERKKQVQAHLTDPVALQAVYNSEVCVDEYANPRSAYKLLRYIPSAQTFLQCRQVKNLTEALANPANQSPPAQDIRDMAEEEEKGCPKGEASQAVTAAAPNTAPAASQKIEARPVLPGIDTLPSNEDADVEVMPPFSGQEGLGSSTATALCEVARLPGDMDVWRKSTNQEVVNNLCRGLMMTVQGSLELGDRFQRQATELENSLRVATRSFEFRNEAEQMRREVEAYKDQVIIATLKKDEANLKLEDMNDLLRNALEENSKVEEKFKALQAEIAAREKAAFDQGSSGSRLNNTKHDQAAPNEFTTKPFSKVGRPCTPGRSLMICPSCLPRRTSPIRMNPPIGVPEELSFWKPQLRHLKRGGRAVKRGGRA</sequence>
<dbReference type="InterPro" id="IPR050365">
    <property type="entry name" value="TIM50"/>
</dbReference>
<dbReference type="GO" id="GO:0015031">
    <property type="term" value="P:protein transport"/>
    <property type="evidence" value="ECO:0007669"/>
    <property type="project" value="UniProtKB-KW"/>
</dbReference>
<reference evidence="15" key="1">
    <citation type="submission" date="2018-02" db="EMBL/GenBank/DDBJ databases">
        <authorList>
            <person name="Cohen D.B."/>
            <person name="Kent A.D."/>
        </authorList>
    </citation>
    <scope>NUCLEOTIDE SEQUENCE</scope>
</reference>
<comment type="subcellular location">
    <subcellularLocation>
        <location evidence="1">Mitochondrion inner membrane</location>
        <topology evidence="1">Single-pass membrane protein</topology>
    </subcellularLocation>
</comment>
<evidence type="ECO:0000256" key="6">
    <source>
        <dbReference type="ARBA" id="ARBA00022927"/>
    </source>
</evidence>
<dbReference type="Gene3D" id="3.40.50.1000">
    <property type="entry name" value="HAD superfamily/HAD-like"/>
    <property type="match status" value="1"/>
</dbReference>
<evidence type="ECO:0000256" key="7">
    <source>
        <dbReference type="ARBA" id="ARBA00022946"/>
    </source>
</evidence>
<evidence type="ECO:0000256" key="2">
    <source>
        <dbReference type="ARBA" id="ARBA00006344"/>
    </source>
</evidence>
<keyword evidence="6" id="KW-0653">Protein transport</keyword>
<evidence type="ECO:0000259" key="14">
    <source>
        <dbReference type="PROSITE" id="PS50969"/>
    </source>
</evidence>
<dbReference type="GO" id="GO:0005743">
    <property type="term" value="C:mitochondrial inner membrane"/>
    <property type="evidence" value="ECO:0007669"/>
    <property type="project" value="UniProtKB-SubCell"/>
</dbReference>
<proteinExistence type="inferred from homology"/>
<keyword evidence="11" id="KW-0472">Membrane</keyword>
<protein>
    <recommendedName>
        <fullName evidence="14">FCP1 homology domain-containing protein</fullName>
    </recommendedName>
</protein>
<organism evidence="15">
    <name type="scientific">Fagus sylvatica</name>
    <name type="common">Beechnut</name>
    <dbReference type="NCBI Taxonomy" id="28930"/>
    <lineage>
        <taxon>Eukaryota</taxon>
        <taxon>Viridiplantae</taxon>
        <taxon>Streptophyta</taxon>
        <taxon>Embryophyta</taxon>
        <taxon>Tracheophyta</taxon>
        <taxon>Spermatophyta</taxon>
        <taxon>Magnoliopsida</taxon>
        <taxon>eudicotyledons</taxon>
        <taxon>Gunneridae</taxon>
        <taxon>Pentapetalae</taxon>
        <taxon>rosids</taxon>
        <taxon>fabids</taxon>
        <taxon>Fagales</taxon>
        <taxon>Fagaceae</taxon>
        <taxon>Fagus</taxon>
    </lineage>
</organism>
<gene>
    <name evidence="15" type="ORF">FSB_LOCUS11998</name>
</gene>
<keyword evidence="4" id="KW-0812">Transmembrane</keyword>
<feature type="compositionally biased region" description="Low complexity" evidence="13">
    <location>
        <begin position="37"/>
        <end position="74"/>
    </location>
</feature>
<keyword evidence="7" id="KW-0809">Transit peptide</keyword>
<comment type="similarity">
    <text evidence="2">Belongs to the TIM50 family.</text>
</comment>
<keyword evidence="5" id="KW-0999">Mitochondrion inner membrane</keyword>
<dbReference type="CDD" id="cd07521">
    <property type="entry name" value="HAD_FCP1-like"/>
    <property type="match status" value="1"/>
</dbReference>
<keyword evidence="3" id="KW-0813">Transport</keyword>
<dbReference type="PROSITE" id="PS50969">
    <property type="entry name" value="FCP1"/>
    <property type="match status" value="1"/>
</dbReference>
<feature type="domain" description="FCP1 homology" evidence="14">
    <location>
        <begin position="165"/>
        <end position="309"/>
    </location>
</feature>
<evidence type="ECO:0000256" key="3">
    <source>
        <dbReference type="ARBA" id="ARBA00022448"/>
    </source>
</evidence>
<dbReference type="InterPro" id="IPR004274">
    <property type="entry name" value="FCP1_dom"/>
</dbReference>
<evidence type="ECO:0000256" key="5">
    <source>
        <dbReference type="ARBA" id="ARBA00022792"/>
    </source>
</evidence>
<dbReference type="Pfam" id="PF03031">
    <property type="entry name" value="NIF"/>
    <property type="match status" value="1"/>
</dbReference>
<dbReference type="AlphaFoldDB" id="A0A2N9EZF8"/>
<dbReference type="InterPro" id="IPR036412">
    <property type="entry name" value="HAD-like_sf"/>
</dbReference>
<feature type="region of interest" description="Disordered" evidence="13">
    <location>
        <begin position="538"/>
        <end position="568"/>
    </location>
</feature>
<feature type="compositionally biased region" description="Low complexity" evidence="13">
    <location>
        <begin position="552"/>
        <end position="568"/>
    </location>
</feature>
<feature type="region of interest" description="Disordered" evidence="13">
    <location>
        <begin position="29"/>
        <end position="81"/>
    </location>
</feature>
<keyword evidence="12" id="KW-0175">Coiled coil</keyword>
<name>A0A2N9EZF8_FAGSY</name>